<dbReference type="GO" id="GO:0003990">
    <property type="term" value="F:acetylcholinesterase activity"/>
    <property type="evidence" value="ECO:0007669"/>
    <property type="project" value="TreeGrafter"/>
</dbReference>
<name>A0A6J8A7X4_MYTCO</name>
<dbReference type="Proteomes" id="UP000507470">
    <property type="component" value="Unassembled WGS sequence"/>
</dbReference>
<dbReference type="InterPro" id="IPR019826">
    <property type="entry name" value="Carboxylesterase_B_AS"/>
</dbReference>
<evidence type="ECO:0000313" key="7">
    <source>
        <dbReference type="Proteomes" id="UP000507470"/>
    </source>
</evidence>
<dbReference type="GO" id="GO:0006581">
    <property type="term" value="P:acetylcholine catabolic process"/>
    <property type="evidence" value="ECO:0007669"/>
    <property type="project" value="TreeGrafter"/>
</dbReference>
<evidence type="ECO:0000256" key="4">
    <source>
        <dbReference type="RuleBase" id="RU361235"/>
    </source>
</evidence>
<dbReference type="OrthoDB" id="9000293at2759"/>
<dbReference type="Pfam" id="PF00135">
    <property type="entry name" value="COesterase"/>
    <property type="match status" value="2"/>
</dbReference>
<keyword evidence="7" id="KW-1185">Reference proteome</keyword>
<evidence type="ECO:0000256" key="1">
    <source>
        <dbReference type="ARBA" id="ARBA00005964"/>
    </source>
</evidence>
<organism evidence="6 7">
    <name type="scientific">Mytilus coruscus</name>
    <name type="common">Sea mussel</name>
    <dbReference type="NCBI Taxonomy" id="42192"/>
    <lineage>
        <taxon>Eukaryota</taxon>
        <taxon>Metazoa</taxon>
        <taxon>Spiralia</taxon>
        <taxon>Lophotrochozoa</taxon>
        <taxon>Mollusca</taxon>
        <taxon>Bivalvia</taxon>
        <taxon>Autobranchia</taxon>
        <taxon>Pteriomorphia</taxon>
        <taxon>Mytilida</taxon>
        <taxon>Mytiloidea</taxon>
        <taxon>Mytilidae</taxon>
        <taxon>Mytilinae</taxon>
        <taxon>Mytilus</taxon>
    </lineage>
</organism>
<proteinExistence type="inferred from homology"/>
<dbReference type="GO" id="GO:0019695">
    <property type="term" value="P:choline metabolic process"/>
    <property type="evidence" value="ECO:0007669"/>
    <property type="project" value="TreeGrafter"/>
</dbReference>
<dbReference type="EC" id="3.1.1.-" evidence="4"/>
<accession>A0A6J8A7X4</accession>
<evidence type="ECO:0000256" key="2">
    <source>
        <dbReference type="ARBA" id="ARBA00022487"/>
    </source>
</evidence>
<keyword evidence="2" id="KW-0719">Serine esterase</keyword>
<dbReference type="PANTHER" id="PTHR43918">
    <property type="entry name" value="ACETYLCHOLINESTERASE"/>
    <property type="match status" value="1"/>
</dbReference>
<dbReference type="PROSITE" id="PS00122">
    <property type="entry name" value="CARBOXYLESTERASE_B_1"/>
    <property type="match status" value="1"/>
</dbReference>
<feature type="domain" description="Carboxylesterase type B" evidence="5">
    <location>
        <begin position="29"/>
        <end position="426"/>
    </location>
</feature>
<evidence type="ECO:0000259" key="5">
    <source>
        <dbReference type="Pfam" id="PF00135"/>
    </source>
</evidence>
<dbReference type="InterPro" id="IPR002018">
    <property type="entry name" value="CarbesteraseB"/>
</dbReference>
<dbReference type="InterPro" id="IPR029058">
    <property type="entry name" value="AB_hydrolase_fold"/>
</dbReference>
<keyword evidence="3 4" id="KW-0378">Hydrolase</keyword>
<dbReference type="PANTHER" id="PTHR43918:SF12">
    <property type="entry name" value="ACETYLCHOLINESTERASE 1"/>
    <property type="match status" value="1"/>
</dbReference>
<dbReference type="SUPFAM" id="SSF53474">
    <property type="entry name" value="alpha/beta-Hydrolases"/>
    <property type="match status" value="1"/>
</dbReference>
<dbReference type="EMBL" id="CACVKT020000738">
    <property type="protein sequence ID" value="CAC5362303.1"/>
    <property type="molecule type" value="Genomic_DNA"/>
</dbReference>
<dbReference type="GO" id="GO:0005615">
    <property type="term" value="C:extracellular space"/>
    <property type="evidence" value="ECO:0007669"/>
    <property type="project" value="TreeGrafter"/>
</dbReference>
<evidence type="ECO:0000256" key="3">
    <source>
        <dbReference type="ARBA" id="ARBA00022801"/>
    </source>
</evidence>
<dbReference type="GO" id="GO:0005886">
    <property type="term" value="C:plasma membrane"/>
    <property type="evidence" value="ECO:0007669"/>
    <property type="project" value="TreeGrafter"/>
</dbReference>
<comment type="similarity">
    <text evidence="1 4">Belongs to the type-B carboxylesterase/lipase family.</text>
</comment>
<evidence type="ECO:0000313" key="6">
    <source>
        <dbReference type="EMBL" id="CAC5362303.1"/>
    </source>
</evidence>
<feature type="domain" description="Carboxylesterase type B" evidence="5">
    <location>
        <begin position="432"/>
        <end position="511"/>
    </location>
</feature>
<dbReference type="Gene3D" id="3.40.50.1820">
    <property type="entry name" value="alpha/beta hydrolase"/>
    <property type="match status" value="1"/>
</dbReference>
<dbReference type="AlphaFoldDB" id="A0A6J8A7X4"/>
<dbReference type="InterPro" id="IPR050654">
    <property type="entry name" value="AChE-related_enzymes"/>
</dbReference>
<sequence length="517" mass="57690">MIPSIERIIGVCLVLSMCLTTHCISLRTRIRTKTGYIQGFNQTVLDREIATFLGIPYAQPPVGSLRFREPIPVRRWQGTRESTSFGKACSQPAIYATAVPSEDQSEDCLYLNAWVPKGGCKRKAAMIWIYGGGLIAGDVRDYNGKFLAAHTDTIVFTMNYRTGPLGFLYLNDNEAPGNMGLLDQYLAIKWIYDNIKTFGGSRRKITLFGQSAGAASINYHILSSFTRPYFQKAIMMSGAANSDYGYHSPTEALSTAYEFANHLGCKKGTVGETIECLRLLPSSEVSALQLPSNPKAPLFFRVHFPTIDKNGFITQSPKELSDRPFSRQIPILLGVVENEVSFFLTYYVGVLKIPINILSGIVNREEFFRLLPLASASSNQTLNIIAKHYLAPFLPGEPPLYIDVVDDIGSDVIFRCPVVDTAQTLSTVNPKTSYVFGYPLVDNVKFTEIDKRVSERMMKYWTTFAKTGNPNFRHDSCDDWDQYGTNARKYLVIDSDCPQDGGKLLESQCAFLKNVLS</sequence>
<reference evidence="6 7" key="1">
    <citation type="submission" date="2020-06" db="EMBL/GenBank/DDBJ databases">
        <authorList>
            <person name="Li R."/>
            <person name="Bekaert M."/>
        </authorList>
    </citation>
    <scope>NUCLEOTIDE SEQUENCE [LARGE SCALE GENOMIC DNA]</scope>
    <source>
        <strain evidence="7">wild</strain>
    </source>
</reference>
<protein>
    <recommendedName>
        <fullName evidence="4">Carboxylic ester hydrolase</fullName>
        <ecNumber evidence="4">3.1.1.-</ecNumber>
    </recommendedName>
</protein>
<gene>
    <name evidence="6" type="ORF">MCOR_4103</name>
</gene>